<evidence type="ECO:0000313" key="13">
    <source>
        <dbReference type="Proteomes" id="UP000828390"/>
    </source>
</evidence>
<dbReference type="Pfam" id="PF01477">
    <property type="entry name" value="PLAT"/>
    <property type="match status" value="1"/>
</dbReference>
<reference evidence="12" key="2">
    <citation type="submission" date="2020-11" db="EMBL/GenBank/DDBJ databases">
        <authorList>
            <person name="McCartney M.A."/>
            <person name="Auch B."/>
            <person name="Kono T."/>
            <person name="Mallez S."/>
            <person name="Becker A."/>
            <person name="Gohl D.M."/>
            <person name="Silverstein K.A.T."/>
            <person name="Koren S."/>
            <person name="Bechman K.B."/>
            <person name="Herman A."/>
            <person name="Abrahante J.E."/>
            <person name="Garbe J."/>
        </authorList>
    </citation>
    <scope>NUCLEOTIDE SEQUENCE</scope>
    <source>
        <strain evidence="12">Duluth1</strain>
        <tissue evidence="12">Whole animal</tissue>
    </source>
</reference>
<comment type="caution">
    <text evidence="9">Lacks conserved residue(s) required for the propagation of feature annotation.</text>
</comment>
<dbReference type="InterPro" id="IPR046791">
    <property type="entry name" value="Polycystin_dom"/>
</dbReference>
<accession>A0A9D4RCX8</accession>
<keyword evidence="7" id="KW-0325">Glycoprotein</keyword>
<evidence type="ECO:0000259" key="11">
    <source>
        <dbReference type="PROSITE" id="PS50095"/>
    </source>
</evidence>
<keyword evidence="6 10" id="KW-0472">Membrane</keyword>
<dbReference type="SUPFAM" id="SSF49723">
    <property type="entry name" value="Lipase/lipooxygenase domain (PLAT/LH2 domain)"/>
    <property type="match status" value="1"/>
</dbReference>
<evidence type="ECO:0000256" key="5">
    <source>
        <dbReference type="ARBA" id="ARBA00022989"/>
    </source>
</evidence>
<dbReference type="OrthoDB" id="444119at2759"/>
<evidence type="ECO:0000256" key="3">
    <source>
        <dbReference type="ARBA" id="ARBA00022692"/>
    </source>
</evidence>
<dbReference type="InterPro" id="IPR001024">
    <property type="entry name" value="PLAT/LH2_dom"/>
</dbReference>
<keyword evidence="4" id="KW-0732">Signal</keyword>
<dbReference type="PRINTS" id="PR01433">
    <property type="entry name" value="POLYCYSTIN2"/>
</dbReference>
<dbReference type="GO" id="GO:0050982">
    <property type="term" value="P:detection of mechanical stimulus"/>
    <property type="evidence" value="ECO:0007669"/>
    <property type="project" value="TreeGrafter"/>
</dbReference>
<feature type="transmembrane region" description="Helical" evidence="10">
    <location>
        <begin position="1094"/>
        <end position="1115"/>
    </location>
</feature>
<evidence type="ECO:0000256" key="1">
    <source>
        <dbReference type="ARBA" id="ARBA00004141"/>
    </source>
</evidence>
<feature type="transmembrane region" description="Helical" evidence="10">
    <location>
        <begin position="992"/>
        <end position="1012"/>
    </location>
</feature>
<evidence type="ECO:0000256" key="7">
    <source>
        <dbReference type="ARBA" id="ARBA00023180"/>
    </source>
</evidence>
<evidence type="ECO:0000256" key="4">
    <source>
        <dbReference type="ARBA" id="ARBA00022729"/>
    </source>
</evidence>
<feature type="disulfide bond" evidence="8">
    <location>
        <begin position="753"/>
        <end position="766"/>
    </location>
</feature>
<dbReference type="AlphaFoldDB" id="A0A9D4RCX8"/>
<feature type="transmembrane region" description="Helical" evidence="10">
    <location>
        <begin position="490"/>
        <end position="520"/>
    </location>
</feature>
<comment type="similarity">
    <text evidence="2">Belongs to the polycystin family.</text>
</comment>
<feature type="transmembrane region" description="Helical" evidence="10">
    <location>
        <begin position="12"/>
        <end position="29"/>
    </location>
</feature>
<organism evidence="12 13">
    <name type="scientific">Dreissena polymorpha</name>
    <name type="common">Zebra mussel</name>
    <name type="synonym">Mytilus polymorpha</name>
    <dbReference type="NCBI Taxonomy" id="45954"/>
    <lineage>
        <taxon>Eukaryota</taxon>
        <taxon>Metazoa</taxon>
        <taxon>Spiralia</taxon>
        <taxon>Lophotrochozoa</taxon>
        <taxon>Mollusca</taxon>
        <taxon>Bivalvia</taxon>
        <taxon>Autobranchia</taxon>
        <taxon>Heteroconchia</taxon>
        <taxon>Euheterodonta</taxon>
        <taxon>Imparidentia</taxon>
        <taxon>Neoheterodontei</taxon>
        <taxon>Myida</taxon>
        <taxon>Dreissenoidea</taxon>
        <taxon>Dreissenidae</taxon>
        <taxon>Dreissena</taxon>
    </lineage>
</organism>
<evidence type="ECO:0000256" key="2">
    <source>
        <dbReference type="ARBA" id="ARBA00007200"/>
    </source>
</evidence>
<keyword evidence="5 10" id="KW-1133">Transmembrane helix</keyword>
<dbReference type="Pfam" id="PF20519">
    <property type="entry name" value="Polycystin_dom"/>
    <property type="match status" value="1"/>
</dbReference>
<feature type="transmembrane region" description="Helical" evidence="10">
    <location>
        <begin position="943"/>
        <end position="961"/>
    </location>
</feature>
<evidence type="ECO:0000256" key="10">
    <source>
        <dbReference type="SAM" id="Phobius"/>
    </source>
</evidence>
<dbReference type="PANTHER" id="PTHR10877:SF150">
    <property type="entry name" value="REJ DOMAIN-CONTAINING PROTEIN"/>
    <property type="match status" value="1"/>
</dbReference>
<dbReference type="PROSITE" id="PS50095">
    <property type="entry name" value="PLAT"/>
    <property type="match status" value="1"/>
</dbReference>
<reference evidence="12" key="1">
    <citation type="journal article" date="2019" name="bioRxiv">
        <title>The Genome of the Zebra Mussel, Dreissena polymorpha: A Resource for Invasive Species Research.</title>
        <authorList>
            <person name="McCartney M.A."/>
            <person name="Auch B."/>
            <person name="Kono T."/>
            <person name="Mallez S."/>
            <person name="Zhang Y."/>
            <person name="Obille A."/>
            <person name="Becker A."/>
            <person name="Abrahante J.E."/>
            <person name="Garbe J."/>
            <person name="Badalamenti J.P."/>
            <person name="Herman A."/>
            <person name="Mangelson H."/>
            <person name="Liachko I."/>
            <person name="Sullivan S."/>
            <person name="Sone E.D."/>
            <person name="Koren S."/>
            <person name="Silverstein K.A.T."/>
            <person name="Beckman K.B."/>
            <person name="Gohl D.M."/>
        </authorList>
    </citation>
    <scope>NUCLEOTIDE SEQUENCE</scope>
    <source>
        <strain evidence="12">Duluth1</strain>
        <tissue evidence="12">Whole animal</tissue>
    </source>
</reference>
<dbReference type="Proteomes" id="UP000828390">
    <property type="component" value="Unassembled WGS sequence"/>
</dbReference>
<feature type="transmembrane region" description="Helical" evidence="10">
    <location>
        <begin position="256"/>
        <end position="277"/>
    </location>
</feature>
<dbReference type="InterPro" id="IPR003915">
    <property type="entry name" value="PKD_2"/>
</dbReference>
<comment type="caution">
    <text evidence="12">The sequence shown here is derived from an EMBL/GenBank/DDBJ whole genome shotgun (WGS) entry which is preliminary data.</text>
</comment>
<comment type="subcellular location">
    <subcellularLocation>
        <location evidence="1">Membrane</location>
        <topology evidence="1">Multi-pass membrane protein</topology>
    </subcellularLocation>
</comment>
<evidence type="ECO:0000256" key="6">
    <source>
        <dbReference type="ARBA" id="ARBA00023136"/>
    </source>
</evidence>
<evidence type="ECO:0000256" key="8">
    <source>
        <dbReference type="PIRSR" id="PIRSR603915-2"/>
    </source>
</evidence>
<dbReference type="GO" id="GO:0005262">
    <property type="term" value="F:calcium channel activity"/>
    <property type="evidence" value="ECO:0007669"/>
    <property type="project" value="TreeGrafter"/>
</dbReference>
<evidence type="ECO:0000313" key="12">
    <source>
        <dbReference type="EMBL" id="KAH3861765.1"/>
    </source>
</evidence>
<name>A0A9D4RCX8_DREPO</name>
<proteinExistence type="inferred from homology"/>
<gene>
    <name evidence="12" type="ORF">DPMN_024715</name>
</gene>
<dbReference type="InterPro" id="IPR036392">
    <property type="entry name" value="PLAT/LH2_dom_sf"/>
</dbReference>
<dbReference type="Gene3D" id="2.60.60.20">
    <property type="entry name" value="PLAT/LH2 domain"/>
    <property type="match status" value="1"/>
</dbReference>
<feature type="transmembrane region" description="Helical" evidence="10">
    <location>
        <begin position="455"/>
        <end position="478"/>
    </location>
</feature>
<dbReference type="InterPro" id="IPR013122">
    <property type="entry name" value="PKD1_2_channel"/>
</dbReference>
<dbReference type="GO" id="GO:0016020">
    <property type="term" value="C:membrane"/>
    <property type="evidence" value="ECO:0007669"/>
    <property type="project" value="UniProtKB-SubCell"/>
</dbReference>
<keyword evidence="3 10" id="KW-0812">Transmembrane</keyword>
<keyword evidence="13" id="KW-1185">Reference proteome</keyword>
<evidence type="ECO:0000256" key="9">
    <source>
        <dbReference type="PROSITE-ProRule" id="PRU00152"/>
    </source>
</evidence>
<feature type="transmembrane region" description="Helical" evidence="10">
    <location>
        <begin position="214"/>
        <end position="236"/>
    </location>
</feature>
<dbReference type="SMART" id="SM00308">
    <property type="entry name" value="LH2"/>
    <property type="match status" value="1"/>
</dbReference>
<dbReference type="GO" id="GO:0005509">
    <property type="term" value="F:calcium ion binding"/>
    <property type="evidence" value="ECO:0007669"/>
    <property type="project" value="InterPro"/>
</dbReference>
<feature type="transmembrane region" description="Helical" evidence="10">
    <location>
        <begin position="580"/>
        <end position="601"/>
    </location>
</feature>
<sequence>MGEELHDNHAVLMLLCLVLSLYILCVLWARNLDRKDLQKLAVSPLIDNANSACFYELTVYTGLRLGAGTQSNVSFVLAGNHGNTGVRLLGDEKGHKPFVRGSINKYLLGVVCPLGPLSHLHVWLEGSGIGHQSWYLSKIVCRELFCKQNVYVFPCNRWLTAEKEVHLLPVAFKDLTRFGNIFFTETRKCLTDSQLWNSLLSQPTRNNFTRVQRVSCIFSLVMMSMLASAMFHQVANVATNSQGYTLGPVKFTLHEVYISIVSSVVVFPVSLVTDQLFRRSQVRVQVRDEINALKQPSSALSLFRNLSRLNAYRSMQMTTFCTTICKHTENVEYHNKTNMFNRKGLFKYQKMENIRTKSNTFLTSLKLNAHSSFSNLSNVQISSANVRESTQFSSANIRESTQSSSANIRESTQSCSANIRESMQSSSANIREMTEMRTVNIREVTQPQGLLLPHWCVYLAWGLVVLTSALSGSLTWLLSLQWGRERSLAWLTSMLLAVLETIMILQPMKIILVAMFVAALKPKSDELTERGEWRGHDIPNTGNEGYEATPSETETSLGENFLHHKKLPEIQSKGRHDPRMFCIVQEIAFCVMFLLILILIANHHRDNYSYRTKETILNVLSSRNNLSMIRSIRGIWLWLNNQVIPALYLEKDWNNRPLSGDDRGLIATQGPLPGDGTGVNRPVPGDGMGVIDNRSLPGDGMGVIDNRSLPGDSTGVIDNGSLPGDSIGVIATQAAYRVGPVRLRQQRVTPDVCKRACQVVRYVTRCRFDWFHGHDDTGDYQEGWVARGNHSKNTTSPSSWVYHSFVDLDGIPYLGELSVYNGGGYVTDLIGSPGHVTQITTQLEHHNWIDQHTRLLTVEFTVYNPNTNLFTNVQIAFELPSMGHVVTRSQIFTFRLFPYHGGYGRVMMLCELAALGCMLYCIGLQVNQLRRNGRQHFQRFWNCFQFLTLLGSVACMVMYVVRHALTSITLGKLKQLQGQFYNFQRLAVSDEMYQTLLAFLIVASVVKLIHILRFNRRMSMLSNTLKLFTGELSMFSLVFAVVMVAFVSCGHFLFGAKVVGFRSFMKGCETMMCFMLGNIDFQSIVSSQHILGPAYIFVFFSFVLFILMNTFVTILNEAFTVVHKDVVSEKNEFENLEFVRGRLKVWLGVGLDKMLAILKERFWKKIKSKTKASHTQQYTLTDLDHRLDRLLCILDNQGLGCHSDTGAKEQTGTVGMVMLEHGKLRDWV</sequence>
<feature type="domain" description="PLAT" evidence="11">
    <location>
        <begin position="53"/>
        <end position="173"/>
    </location>
</feature>
<feature type="transmembrane region" description="Helical" evidence="10">
    <location>
        <begin position="902"/>
        <end position="922"/>
    </location>
</feature>
<protein>
    <recommendedName>
        <fullName evidence="11">PLAT domain-containing protein</fullName>
    </recommendedName>
</protein>
<dbReference type="Pfam" id="PF08016">
    <property type="entry name" value="PKD_channel"/>
    <property type="match status" value="1"/>
</dbReference>
<feature type="transmembrane region" description="Helical" evidence="10">
    <location>
        <begin position="1032"/>
        <end position="1054"/>
    </location>
</feature>
<dbReference type="EMBL" id="JAIWYP010000002">
    <property type="protein sequence ID" value="KAH3861765.1"/>
    <property type="molecule type" value="Genomic_DNA"/>
</dbReference>
<dbReference type="InterPro" id="IPR051223">
    <property type="entry name" value="Polycystin"/>
</dbReference>
<dbReference type="PANTHER" id="PTHR10877">
    <property type="entry name" value="POLYCYSTIN FAMILY MEMBER"/>
    <property type="match status" value="1"/>
</dbReference>